<comment type="pathway">
    <text evidence="1 6">Carbohydrate metabolism; tricarboxylic acid cycle; succinate from succinyl-CoA (ligase route): step 1/1.</text>
</comment>
<dbReference type="SMART" id="SM00881">
    <property type="entry name" value="CoA_binding"/>
    <property type="match status" value="1"/>
</dbReference>
<dbReference type="FunFam" id="3.40.50.261:FF:000005">
    <property type="entry name" value="Succinate--CoA ligase [ADP-forming] subunit alpha, mitochondrial"/>
    <property type="match status" value="1"/>
</dbReference>
<keyword evidence="3 6" id="KW-0436">Ligase</keyword>
<proteinExistence type="inferred from homology"/>
<feature type="binding site" evidence="6">
    <location>
        <position position="954"/>
    </location>
    <ligand>
        <name>CoA</name>
        <dbReference type="ChEBI" id="CHEBI:57287"/>
    </ligand>
</feature>
<dbReference type="EC" id="6.2.1.5" evidence="6"/>
<feature type="binding site" evidence="6">
    <location>
        <begin position="1007"/>
        <end position="1009"/>
    </location>
    <ligand>
        <name>CoA</name>
        <dbReference type="ChEBI" id="CHEBI:57287"/>
    </ligand>
</feature>
<dbReference type="InterPro" id="IPR003781">
    <property type="entry name" value="CoA-bd"/>
</dbReference>
<dbReference type="HAMAP" id="MF_01988">
    <property type="entry name" value="Succ_CoA_alpha"/>
    <property type="match status" value="1"/>
</dbReference>
<dbReference type="FunCoup" id="A0A286US49">
    <property type="interactions" value="888"/>
</dbReference>
<dbReference type="SMART" id="SM00913">
    <property type="entry name" value="IBN_N"/>
    <property type="match status" value="1"/>
</dbReference>
<keyword evidence="4 6" id="KW-0547">Nucleotide-binding</keyword>
<dbReference type="FunFam" id="3.40.50.720:FF:000002">
    <property type="entry name" value="Succinate--CoA ligase [ADP-forming] subunit alpha"/>
    <property type="match status" value="1"/>
</dbReference>
<dbReference type="GO" id="GO:0006606">
    <property type="term" value="P:protein import into nucleus"/>
    <property type="evidence" value="ECO:0007669"/>
    <property type="project" value="TreeGrafter"/>
</dbReference>
<dbReference type="InterPro" id="IPR013598">
    <property type="entry name" value="Exportin-1/Importin-b-like"/>
</dbReference>
<feature type="binding site" evidence="6">
    <location>
        <position position="1071"/>
    </location>
    <ligand>
        <name>substrate</name>
        <note>ligand shared with subunit beta</note>
    </ligand>
</feature>
<dbReference type="NCBIfam" id="NF004230">
    <property type="entry name" value="PRK05678.1"/>
    <property type="match status" value="1"/>
</dbReference>
<feature type="binding site" evidence="6">
    <location>
        <begin position="928"/>
        <end position="931"/>
    </location>
    <ligand>
        <name>CoA</name>
        <dbReference type="ChEBI" id="CHEBI:57287"/>
    </ligand>
</feature>
<dbReference type="InterPro" id="IPR016102">
    <property type="entry name" value="Succinyl-CoA_synth-like"/>
</dbReference>
<comment type="caution">
    <text evidence="9">The sequence shown here is derived from an EMBL/GenBank/DDBJ whole genome shotgun (WGS) entry which is preliminary data.</text>
</comment>
<dbReference type="GO" id="GO:0031267">
    <property type="term" value="F:small GTPase binding"/>
    <property type="evidence" value="ECO:0007669"/>
    <property type="project" value="InterPro"/>
</dbReference>
<dbReference type="PROSITE" id="PS01216">
    <property type="entry name" value="SUCCINYL_COA_LIG_1"/>
    <property type="match status" value="1"/>
</dbReference>
<dbReference type="SUPFAM" id="SSF48371">
    <property type="entry name" value="ARM repeat"/>
    <property type="match status" value="1"/>
</dbReference>
<sequence length="1211" mass="132871">MAEVQAVLSALEALNQPGNRVAFKNANAWLQDFQHSNEAWATCNVLLLDAQSPMMAKLFAAQTFRTKVVYDLSQLDPSFYPSLRDTLLTALESSNNSPKTIVTQLCLALSGLALQFPEWQDTAVQSMIDKLGQNPTTVSTLLEFLTVLPEEIDSNSRIPVSSDDYRTGSEKLLTANAPQIAKLLTMYIAAQGVTPELQSQIFYCLRNWVIAGEINPIMVAETPLLSFAFSALDSEPLFDAAVDVLCEIIHETQEIDENMSVIQEIVPRLVQLRPKIELAQDDPDQVKGLAKIFSEAGEVYRMLILQHPDTFFPIVEAIENPEKMTPQESDDFRGFRHVMGDTLKDCCFVLGSESCLTEVYSALTRILSNGTTGNTVSWQEIEALLFSLRAMGAEIDPTDDNIIPKIMDLMPSLPDHPRVQYTAILMMSRYTPWTGLHPTYIPFQLQFISGGFANPDNEVSAAASQAMVYLCIDCKKDMISYLPQLHSFLKSLDGKLHQDDRMRLYEAVAHVISAMPMEQAAQSLQTFIVDIMGKIREIAGRSHVATKQELTDISDGLENIEVMLRIVDTFGDVLPDSCLSSCREAWSILDALLAKFGSQYDITERTTRVIRGGLRLFNSVALPVVPSVVARMSIQFESTGFASYAWIAGKAVALYGEEDNADIWAAIKDVYERSTSKLASLLQQKEMRDIPDVLEDYLRMILEIFEKRPDIFLESPALPLAIRITDACLTLLHSEVVYAALDIIRGLISHDSLDSSYKNPPPKFPIYSAAIREVLNTEGSQLVRNLLNGLVNDFPEEAVPLVVTIFRLLSVLSPDQLLVWFPEAINSVPMAAAYGPAKQQLLEDYTACLERSEFTKVKGVLMTFHRFCARTKDRRRAVPLDYERAAQSLAKNASVRSFSTSTARFSYDDTVRNLLINKDTKVLCQGFTGKTGTFHVKEALAYGTNMVGGVSPKKAGQTHLGLPVFGSVKEAVRETQPDATVLYVPPAFAADAIIEAIENEIGLIVCITEGIPQSDEIRVMSALKSQSKSRLVGPNCPGIINPAGCKMGIQPGHIHKPGRIGIVSRSGTLTYEAVAQTTEVGLGQTLCVGIGGDPFPGTQHVDVLKVFLDHPETEGIVLIGEIGGSMEEEAAEYLERYNKTRANPKPVVAFIAGRTAPPGRRMGHAGAIIAGGKGKASDKVAALEKAGALVTDSPAKIGATMKRAMRDAGLD</sequence>
<keyword evidence="10" id="KW-1185">Reference proteome</keyword>
<dbReference type="InterPro" id="IPR057942">
    <property type="entry name" value="TPR_TNPO3_IPO13_3rd"/>
</dbReference>
<keyword evidence="6" id="KW-0496">Mitochondrion</keyword>
<evidence type="ECO:0000256" key="6">
    <source>
        <dbReference type="HAMAP-Rule" id="MF_03222"/>
    </source>
</evidence>
<dbReference type="Gene3D" id="1.25.10.10">
    <property type="entry name" value="Leucine-rich Repeat Variant"/>
    <property type="match status" value="2"/>
</dbReference>
<dbReference type="NCBIfam" id="TIGR01019">
    <property type="entry name" value="sucCoAalpha"/>
    <property type="match status" value="1"/>
</dbReference>
<evidence type="ECO:0000313" key="10">
    <source>
        <dbReference type="Proteomes" id="UP000217199"/>
    </source>
</evidence>
<dbReference type="AlphaFoldDB" id="A0A286US49"/>
<dbReference type="Pfam" id="PF24138">
    <property type="entry name" value="TPR_TNPO3_IPO13_2nd"/>
    <property type="match status" value="1"/>
</dbReference>
<dbReference type="Pfam" id="PF24140">
    <property type="entry name" value="TPR_TNPO3_IPO13_3rd"/>
    <property type="match status" value="1"/>
</dbReference>
<dbReference type="GO" id="GO:0000166">
    <property type="term" value="F:nucleotide binding"/>
    <property type="evidence" value="ECO:0007669"/>
    <property type="project" value="UniProtKB-KW"/>
</dbReference>
<dbReference type="Pfam" id="PF08389">
    <property type="entry name" value="Xpo1"/>
    <property type="match status" value="1"/>
</dbReference>
<dbReference type="Gene3D" id="3.40.50.720">
    <property type="entry name" value="NAD(P)-binding Rossmann-like Domain"/>
    <property type="match status" value="1"/>
</dbReference>
<dbReference type="PROSITE" id="PS50166">
    <property type="entry name" value="IMPORTIN_B_NT"/>
    <property type="match status" value="1"/>
</dbReference>
<evidence type="ECO:0000259" key="8">
    <source>
        <dbReference type="PROSITE" id="PS50166"/>
    </source>
</evidence>
<dbReference type="InterPro" id="IPR016024">
    <property type="entry name" value="ARM-type_fold"/>
</dbReference>
<comment type="catalytic activity">
    <reaction evidence="6">
        <text>succinate + ATP + CoA = succinyl-CoA + ADP + phosphate</text>
        <dbReference type="Rhea" id="RHEA:17661"/>
        <dbReference type="ChEBI" id="CHEBI:30031"/>
        <dbReference type="ChEBI" id="CHEBI:30616"/>
        <dbReference type="ChEBI" id="CHEBI:43474"/>
        <dbReference type="ChEBI" id="CHEBI:57287"/>
        <dbReference type="ChEBI" id="CHEBI:57292"/>
        <dbReference type="ChEBI" id="CHEBI:456216"/>
        <dbReference type="EC" id="6.2.1.5"/>
    </reaction>
</comment>
<evidence type="ECO:0000256" key="4">
    <source>
        <dbReference type="ARBA" id="ARBA00022741"/>
    </source>
</evidence>
<dbReference type="GO" id="GO:0004775">
    <property type="term" value="F:succinate-CoA ligase (ADP-forming) activity"/>
    <property type="evidence" value="ECO:0007669"/>
    <property type="project" value="UniProtKB-UniRule"/>
</dbReference>
<evidence type="ECO:0000313" key="9">
    <source>
        <dbReference type="EMBL" id="PAV22374.1"/>
    </source>
</evidence>
<dbReference type="InterPro" id="IPR058537">
    <property type="entry name" value="TPR_TNPO3_IPO13_4th"/>
</dbReference>
<evidence type="ECO:0000256" key="1">
    <source>
        <dbReference type="ARBA" id="ARBA00005064"/>
    </source>
</evidence>
<comment type="subunit">
    <text evidence="5">Heterodimer of an alpha and a beta subunit. Different beta subunits determine nucleotide specificity. Together with the ATP-specific beta subunit SUCLA2, forms an ADP-forming succinyl-CoA synthetase (A-SCS). Together with the GTP-specific beta subunit SUCLG2 forms a GDP-forming succinyl-CoA synthetase (G-SCS).</text>
</comment>
<comment type="function">
    <text evidence="6">Succinyl-CoA synthetase functions in the citric acid cycle (TCA), coupling the hydrolysis of succinyl-CoA to the synthesis of ATP and thus represents the only step of substrate-level phosphorylation in the TCA. The alpha subunit of the enzyme binds the substrates coenzyme A and phosphate, while succinate binding and nucleotide specificity is provided by the beta subunit.</text>
</comment>
<evidence type="ECO:0000256" key="3">
    <source>
        <dbReference type="ARBA" id="ARBA00022598"/>
    </source>
</evidence>
<keyword evidence="2 6" id="KW-0816">Tricarboxylic acid cycle</keyword>
<dbReference type="Pfam" id="PF02629">
    <property type="entry name" value="CoA_binding"/>
    <property type="match status" value="1"/>
</dbReference>
<dbReference type="GO" id="GO:0006099">
    <property type="term" value="P:tricarboxylic acid cycle"/>
    <property type="evidence" value="ECO:0007669"/>
    <property type="project" value="UniProtKB-UniRule"/>
</dbReference>
<dbReference type="Pfam" id="PF24139">
    <property type="entry name" value="TPR_TNPO3_IPO13_4th"/>
    <property type="match status" value="1"/>
</dbReference>
<evidence type="ECO:0000256" key="2">
    <source>
        <dbReference type="ARBA" id="ARBA00022532"/>
    </source>
</evidence>
<feature type="active site" description="Tele-phosphohistidine intermediate" evidence="6">
    <location>
        <position position="1164"/>
    </location>
</feature>
<dbReference type="InterPro" id="IPR051345">
    <property type="entry name" value="Importin_beta-like_NTR"/>
</dbReference>
<dbReference type="STRING" id="2282107.A0A286US49"/>
<dbReference type="SUPFAM" id="SSF51735">
    <property type="entry name" value="NAD(P)-binding Rossmann-fold domains"/>
    <property type="match status" value="1"/>
</dbReference>
<dbReference type="PRINTS" id="PR01798">
    <property type="entry name" value="SCOASYNTHASE"/>
</dbReference>
<dbReference type="PROSITE" id="PS00399">
    <property type="entry name" value="SUCCINYL_COA_LIG_2"/>
    <property type="match status" value="1"/>
</dbReference>
<dbReference type="EMBL" id="NBII01000002">
    <property type="protein sequence ID" value="PAV22374.1"/>
    <property type="molecule type" value="Genomic_DNA"/>
</dbReference>
<dbReference type="Pfam" id="PF00549">
    <property type="entry name" value="Ligase_CoA"/>
    <property type="match status" value="1"/>
</dbReference>
<dbReference type="PANTHER" id="PTHR12363:SF53">
    <property type="entry name" value="MRNA TRANSPORT REGULATOR MTR10"/>
    <property type="match status" value="1"/>
</dbReference>
<dbReference type="UniPathway" id="UPA00223">
    <property type="reaction ID" value="UER00999"/>
</dbReference>
<dbReference type="InParanoid" id="A0A286US49"/>
<dbReference type="InterPro" id="IPR033847">
    <property type="entry name" value="Citrt_syn/SCS-alpha_CS"/>
</dbReference>
<dbReference type="Pfam" id="PF03810">
    <property type="entry name" value="IBN_N"/>
    <property type="match status" value="1"/>
</dbReference>
<dbReference type="OrthoDB" id="435593at2759"/>
<organism evidence="9 10">
    <name type="scientific">Pyrrhoderma noxium</name>
    <dbReference type="NCBI Taxonomy" id="2282107"/>
    <lineage>
        <taxon>Eukaryota</taxon>
        <taxon>Fungi</taxon>
        <taxon>Dikarya</taxon>
        <taxon>Basidiomycota</taxon>
        <taxon>Agaricomycotina</taxon>
        <taxon>Agaricomycetes</taxon>
        <taxon>Hymenochaetales</taxon>
        <taxon>Hymenochaetaceae</taxon>
        <taxon>Pyrrhoderma</taxon>
    </lineage>
</organism>
<dbReference type="InterPro" id="IPR005810">
    <property type="entry name" value="CoA_lig_alpha"/>
</dbReference>
<dbReference type="PANTHER" id="PTHR12363">
    <property type="entry name" value="TRANSPORTIN 3 AND IMPORTIN 13"/>
    <property type="match status" value="1"/>
</dbReference>
<gene>
    <name evidence="9" type="ORF">PNOK_0233100</name>
</gene>
<reference evidence="9 10" key="1">
    <citation type="journal article" date="2017" name="Mol. Ecol.">
        <title>Comparative and population genomic landscape of Phellinus noxius: A hypervariable fungus causing root rot in trees.</title>
        <authorList>
            <person name="Chung C.L."/>
            <person name="Lee T.J."/>
            <person name="Akiba M."/>
            <person name="Lee H.H."/>
            <person name="Kuo T.H."/>
            <person name="Liu D."/>
            <person name="Ke H.M."/>
            <person name="Yokoi T."/>
            <person name="Roa M.B."/>
            <person name="Lu M.J."/>
            <person name="Chang Y.Y."/>
            <person name="Ann P.J."/>
            <person name="Tsai J.N."/>
            <person name="Chen C.Y."/>
            <person name="Tzean S.S."/>
            <person name="Ota Y."/>
            <person name="Hattori T."/>
            <person name="Sahashi N."/>
            <person name="Liou R.F."/>
            <person name="Kikuchi T."/>
            <person name="Tsai I.J."/>
        </authorList>
    </citation>
    <scope>NUCLEOTIDE SEQUENCE [LARGE SCALE GENOMIC DNA]</scope>
    <source>
        <strain evidence="9 10">FFPRI411160</strain>
    </source>
</reference>
<dbReference type="InterPro" id="IPR001494">
    <property type="entry name" value="Importin-beta_N"/>
</dbReference>
<dbReference type="InterPro" id="IPR036291">
    <property type="entry name" value="NAD(P)-bd_dom_sf"/>
</dbReference>
<dbReference type="Proteomes" id="UP000217199">
    <property type="component" value="Unassembled WGS sequence"/>
</dbReference>
<feature type="domain" description="Importin N-terminal" evidence="8">
    <location>
        <begin position="26"/>
        <end position="93"/>
    </location>
</feature>
<evidence type="ECO:0000256" key="7">
    <source>
        <dbReference type="RuleBase" id="RU000677"/>
    </source>
</evidence>
<comment type="similarity">
    <text evidence="6 7">Belongs to the succinate/malate CoA ligase alpha subunit family.</text>
</comment>
<name>A0A286US49_9AGAM</name>
<dbReference type="InterPro" id="IPR011989">
    <property type="entry name" value="ARM-like"/>
</dbReference>
<evidence type="ECO:0000256" key="5">
    <source>
        <dbReference type="ARBA" id="ARBA00061754"/>
    </source>
</evidence>
<dbReference type="InterPro" id="IPR017440">
    <property type="entry name" value="Cit_synth/succinyl-CoA_lig_AS"/>
</dbReference>
<dbReference type="InterPro" id="IPR005811">
    <property type="entry name" value="SUCC_ACL_C"/>
</dbReference>
<protein>
    <recommendedName>
        <fullName evidence="6">Succinate--CoA ligase [ADP-forming] subunit alpha, mitochondrial</fullName>
        <ecNumber evidence="6">6.2.1.5</ecNumber>
    </recommendedName>
    <alternativeName>
        <fullName evidence="6">Succinyl-CoA synthetase subunit alpha</fullName>
        <shortName evidence="6">SCS-alpha</shortName>
    </alternativeName>
</protein>
<dbReference type="SUPFAM" id="SSF52210">
    <property type="entry name" value="Succinyl-CoA synthetase domains"/>
    <property type="match status" value="1"/>
</dbReference>
<accession>A0A286US49</accession>
<dbReference type="InterPro" id="IPR057941">
    <property type="entry name" value="TPR_TNPO3_IPO13_2nd"/>
</dbReference>
<comment type="subcellular location">
    <subcellularLocation>
        <location evidence="6">Mitochondrion</location>
    </subcellularLocation>
</comment>
<dbReference type="GO" id="GO:0005739">
    <property type="term" value="C:mitochondrion"/>
    <property type="evidence" value="ECO:0007669"/>
    <property type="project" value="UniProtKB-SubCell"/>
</dbReference>
<dbReference type="Gene3D" id="3.40.50.261">
    <property type="entry name" value="Succinyl-CoA synthetase domains"/>
    <property type="match status" value="1"/>
</dbReference>